<gene>
    <name evidence="5" type="ORF">GCM10022236_47920</name>
</gene>
<dbReference type="SMART" id="SM00342">
    <property type="entry name" value="HTH_ARAC"/>
    <property type="match status" value="1"/>
</dbReference>
<proteinExistence type="predicted"/>
<dbReference type="PROSITE" id="PS00041">
    <property type="entry name" value="HTH_ARAC_FAMILY_1"/>
    <property type="match status" value="1"/>
</dbReference>
<organism evidence="5 6">
    <name type="scientific">Microlunatus ginsengisoli</name>
    <dbReference type="NCBI Taxonomy" id="363863"/>
    <lineage>
        <taxon>Bacteria</taxon>
        <taxon>Bacillati</taxon>
        <taxon>Actinomycetota</taxon>
        <taxon>Actinomycetes</taxon>
        <taxon>Propionibacteriales</taxon>
        <taxon>Propionibacteriaceae</taxon>
        <taxon>Microlunatus</taxon>
    </lineage>
</organism>
<evidence type="ECO:0000256" key="2">
    <source>
        <dbReference type="ARBA" id="ARBA00023125"/>
    </source>
</evidence>
<keyword evidence="2" id="KW-0238">DNA-binding</keyword>
<dbReference type="CDD" id="cd03137">
    <property type="entry name" value="GATase1_AraC_1"/>
    <property type="match status" value="1"/>
</dbReference>
<dbReference type="InterPro" id="IPR018060">
    <property type="entry name" value="HTH_AraC"/>
</dbReference>
<keyword evidence="3" id="KW-0804">Transcription</keyword>
<dbReference type="Gene3D" id="1.10.10.60">
    <property type="entry name" value="Homeodomain-like"/>
    <property type="match status" value="1"/>
</dbReference>
<dbReference type="SUPFAM" id="SSF46689">
    <property type="entry name" value="Homeodomain-like"/>
    <property type="match status" value="2"/>
</dbReference>
<sequence>MALRSVSVVLIEPVAVFEFGVAVEVFGLDRRDDGVPDFDFHVCAINPGVPLETKNRSAFTIVASDGLDVVPDSDLVVIAPTLPRPDYPVEVIDALRAAYDNGATLLTLCSGSFILGAAGLLDGRRSTTHWMYADAMAERFPAAIVDPRVLYVDDGQIITSAGTAAGIDACLHFVRRELGTAVATKIARRMVVPPQRDGGQQQFVEVPIPQSTADSLAPLLAHVVEHLDDQHTASSMARRAMMSERTFARRFTAETGTTPHKWLIQQRVLAARALLEESDLSVEQIAVRVGFNSAVVLREHFRRQIGLAPVEYRRRFCPRDDESAA</sequence>
<evidence type="ECO:0000313" key="6">
    <source>
        <dbReference type="Proteomes" id="UP001501490"/>
    </source>
</evidence>
<dbReference type="Pfam" id="PF01965">
    <property type="entry name" value="DJ-1_PfpI"/>
    <property type="match status" value="1"/>
</dbReference>
<name>A0ABP7ATH2_9ACTN</name>
<dbReference type="InterPro" id="IPR029062">
    <property type="entry name" value="Class_I_gatase-like"/>
</dbReference>
<evidence type="ECO:0000256" key="1">
    <source>
        <dbReference type="ARBA" id="ARBA00023015"/>
    </source>
</evidence>
<dbReference type="Pfam" id="PF12833">
    <property type="entry name" value="HTH_18"/>
    <property type="match status" value="1"/>
</dbReference>
<dbReference type="PANTHER" id="PTHR43130:SF3">
    <property type="entry name" value="HTH-TYPE TRANSCRIPTIONAL REGULATOR RV1931C"/>
    <property type="match status" value="1"/>
</dbReference>
<dbReference type="PROSITE" id="PS01124">
    <property type="entry name" value="HTH_ARAC_FAMILY_2"/>
    <property type="match status" value="1"/>
</dbReference>
<evidence type="ECO:0000259" key="4">
    <source>
        <dbReference type="PROSITE" id="PS01124"/>
    </source>
</evidence>
<comment type="caution">
    <text evidence="5">The sequence shown here is derived from an EMBL/GenBank/DDBJ whole genome shotgun (WGS) entry which is preliminary data.</text>
</comment>
<keyword evidence="6" id="KW-1185">Reference proteome</keyword>
<dbReference type="InterPro" id="IPR009057">
    <property type="entry name" value="Homeodomain-like_sf"/>
</dbReference>
<dbReference type="InterPro" id="IPR052158">
    <property type="entry name" value="INH-QAR"/>
</dbReference>
<dbReference type="PANTHER" id="PTHR43130">
    <property type="entry name" value="ARAC-FAMILY TRANSCRIPTIONAL REGULATOR"/>
    <property type="match status" value="1"/>
</dbReference>
<dbReference type="InterPro" id="IPR002818">
    <property type="entry name" value="DJ-1/PfpI"/>
</dbReference>
<dbReference type="SUPFAM" id="SSF52317">
    <property type="entry name" value="Class I glutamine amidotransferase-like"/>
    <property type="match status" value="1"/>
</dbReference>
<accession>A0ABP7ATH2</accession>
<dbReference type="InterPro" id="IPR018062">
    <property type="entry name" value="HTH_AraC-typ_CS"/>
</dbReference>
<dbReference type="Gene3D" id="3.40.50.880">
    <property type="match status" value="1"/>
</dbReference>
<feature type="domain" description="HTH araC/xylS-type" evidence="4">
    <location>
        <begin position="217"/>
        <end position="315"/>
    </location>
</feature>
<evidence type="ECO:0000256" key="3">
    <source>
        <dbReference type="ARBA" id="ARBA00023163"/>
    </source>
</evidence>
<protein>
    <submittedName>
        <fullName evidence="5">Helix-turn-helix domain-containing protein</fullName>
    </submittedName>
</protein>
<dbReference type="RefSeq" id="WP_344809390.1">
    <property type="nucleotide sequence ID" value="NZ_BAABAB010000050.1"/>
</dbReference>
<evidence type="ECO:0000313" key="5">
    <source>
        <dbReference type="EMBL" id="GAA3639801.1"/>
    </source>
</evidence>
<dbReference type="Proteomes" id="UP001501490">
    <property type="component" value="Unassembled WGS sequence"/>
</dbReference>
<dbReference type="EMBL" id="BAABAB010000050">
    <property type="protein sequence ID" value="GAA3639801.1"/>
    <property type="molecule type" value="Genomic_DNA"/>
</dbReference>
<keyword evidence="1" id="KW-0805">Transcription regulation</keyword>
<reference evidence="6" key="1">
    <citation type="journal article" date="2019" name="Int. J. Syst. Evol. Microbiol.">
        <title>The Global Catalogue of Microorganisms (GCM) 10K type strain sequencing project: providing services to taxonomists for standard genome sequencing and annotation.</title>
        <authorList>
            <consortium name="The Broad Institute Genomics Platform"/>
            <consortium name="The Broad Institute Genome Sequencing Center for Infectious Disease"/>
            <person name="Wu L."/>
            <person name="Ma J."/>
        </authorList>
    </citation>
    <scope>NUCLEOTIDE SEQUENCE [LARGE SCALE GENOMIC DNA]</scope>
    <source>
        <strain evidence="6">JCM 16929</strain>
    </source>
</reference>